<dbReference type="RefSeq" id="WP_154755607.1">
    <property type="nucleotide sequence ID" value="NZ_WMBA01000005.1"/>
</dbReference>
<evidence type="ECO:0000313" key="2">
    <source>
        <dbReference type="Proteomes" id="UP000440096"/>
    </source>
</evidence>
<dbReference type="EMBL" id="WMBA01000005">
    <property type="protein sequence ID" value="MTD53360.1"/>
    <property type="molecule type" value="Genomic_DNA"/>
</dbReference>
<proteinExistence type="predicted"/>
<protein>
    <submittedName>
        <fullName evidence="1">Uncharacterized protein</fullName>
    </submittedName>
</protein>
<evidence type="ECO:0000313" key="1">
    <source>
        <dbReference type="EMBL" id="MTD53360.1"/>
    </source>
</evidence>
<name>A0A6N7Z153_9PSEU</name>
<reference evidence="1 2" key="1">
    <citation type="submission" date="2019-11" db="EMBL/GenBank/DDBJ databases">
        <title>Draft genome of Amycolatopsis RM579.</title>
        <authorList>
            <person name="Duangmal K."/>
            <person name="Mingma R."/>
        </authorList>
    </citation>
    <scope>NUCLEOTIDE SEQUENCE [LARGE SCALE GENOMIC DNA]</scope>
    <source>
        <strain evidence="1 2">RM579</strain>
    </source>
</reference>
<organism evidence="1 2">
    <name type="scientific">Amycolatopsis pithecellobii</name>
    <dbReference type="NCBI Taxonomy" id="664692"/>
    <lineage>
        <taxon>Bacteria</taxon>
        <taxon>Bacillati</taxon>
        <taxon>Actinomycetota</taxon>
        <taxon>Actinomycetes</taxon>
        <taxon>Pseudonocardiales</taxon>
        <taxon>Pseudonocardiaceae</taxon>
        <taxon>Amycolatopsis</taxon>
    </lineage>
</organism>
<sequence length="77" mass="7872">MRFAGGLSGADGVAHQFGDDMVGWPAPVLGAALAGLQFPEDFLDLAVVGDDDGDQVGLVGGGHHGSVRSIADQIQRR</sequence>
<dbReference type="AlphaFoldDB" id="A0A6N7Z153"/>
<accession>A0A6N7Z153</accession>
<comment type="caution">
    <text evidence="1">The sequence shown here is derived from an EMBL/GenBank/DDBJ whole genome shotgun (WGS) entry which is preliminary data.</text>
</comment>
<keyword evidence="2" id="KW-1185">Reference proteome</keyword>
<gene>
    <name evidence="1" type="ORF">GKO32_05100</name>
</gene>
<dbReference type="Proteomes" id="UP000440096">
    <property type="component" value="Unassembled WGS sequence"/>
</dbReference>